<dbReference type="RefSeq" id="WP_113956076.1">
    <property type="nucleotide sequence ID" value="NZ_QNRT01000023.1"/>
</dbReference>
<dbReference type="AlphaFoldDB" id="A0A395JEJ1"/>
<gene>
    <name evidence="1" type="ORF">DFR28_1231</name>
</gene>
<dbReference type="InParanoid" id="A0A395JEJ1"/>
<reference evidence="1 2" key="1">
    <citation type="submission" date="2018-06" db="EMBL/GenBank/DDBJ databases">
        <title>Genomic Encyclopedia of Type Strains, Phase IV (KMG-IV): sequencing the most valuable type-strain genomes for metagenomic binning, comparative biology and taxonomic classification.</title>
        <authorList>
            <person name="Goeker M."/>
        </authorList>
    </citation>
    <scope>NUCLEOTIDE SEQUENCE [LARGE SCALE GENOMIC DNA]</scope>
    <source>
        <strain evidence="1 2">DSM 24032</strain>
    </source>
</reference>
<dbReference type="Proteomes" id="UP000253083">
    <property type="component" value="Unassembled WGS sequence"/>
</dbReference>
<comment type="caution">
    <text evidence="1">The sequence shown here is derived from an EMBL/GenBank/DDBJ whole genome shotgun (WGS) entry which is preliminary data.</text>
</comment>
<sequence length="155" mass="16872">MKRRQALVKGFVIPAIGGTAIWQTPLVSSVILPAHAQTSCASVASSLFRVTDQQGFEFSLRNNCIESISGTQSSSAELFIELGASQIKGTVAAAHITMNYSQNPIPRNHSFLPDSQSNNVPFIISLDDFSPNTMVRLELNYFESSGILEVRVLLN</sequence>
<dbReference type="EMBL" id="QNRT01000023">
    <property type="protein sequence ID" value="RBP44826.1"/>
    <property type="molecule type" value="Genomic_DNA"/>
</dbReference>
<name>A0A395JEJ1_9GAMM</name>
<protein>
    <submittedName>
        <fullName evidence="1">Uncharacterized protein</fullName>
    </submittedName>
</protein>
<evidence type="ECO:0000313" key="2">
    <source>
        <dbReference type="Proteomes" id="UP000253083"/>
    </source>
</evidence>
<accession>A0A395JEJ1</accession>
<keyword evidence="2" id="KW-1185">Reference proteome</keyword>
<evidence type="ECO:0000313" key="1">
    <source>
        <dbReference type="EMBL" id="RBP44826.1"/>
    </source>
</evidence>
<proteinExistence type="predicted"/>
<organism evidence="1 2">
    <name type="scientific">Arenicella xantha</name>
    <dbReference type="NCBI Taxonomy" id="644221"/>
    <lineage>
        <taxon>Bacteria</taxon>
        <taxon>Pseudomonadati</taxon>
        <taxon>Pseudomonadota</taxon>
        <taxon>Gammaproteobacteria</taxon>
        <taxon>Arenicellales</taxon>
        <taxon>Arenicellaceae</taxon>
        <taxon>Arenicella</taxon>
    </lineage>
</organism>